<evidence type="ECO:0008006" key="4">
    <source>
        <dbReference type="Google" id="ProtNLM"/>
    </source>
</evidence>
<organism evidence="2 3">
    <name type="scientific">Streptomyces fodineus</name>
    <dbReference type="NCBI Taxonomy" id="1904616"/>
    <lineage>
        <taxon>Bacteria</taxon>
        <taxon>Bacillati</taxon>
        <taxon>Actinomycetota</taxon>
        <taxon>Actinomycetes</taxon>
        <taxon>Kitasatosporales</taxon>
        <taxon>Streptomycetaceae</taxon>
        <taxon>Streptomyces</taxon>
    </lineage>
</organism>
<evidence type="ECO:0000313" key="2">
    <source>
        <dbReference type="EMBL" id="AOR32795.1"/>
    </source>
</evidence>
<feature type="transmembrane region" description="Helical" evidence="1">
    <location>
        <begin position="158"/>
        <end position="183"/>
    </location>
</feature>
<sequence length="265" mass="27571">MLRVELTTQLLRIRTLVVLACLAAVPVLSGFSYASEAGHRNGRQTGLFGASPYSALNHAMASLAFIEPLLLPIMVALPAAAIASSDREWGTLRYLYVAPVSRARLLAAKVGALAVVTAIATLCVLTAGLLAGVAIYGWHPFHIIGAPNLTGGETATRVLSATGYCLLCMLSIATIAFAMGLLLPRGIEALGAVVAFVIAASLFNGSHALPALQAVLPVHYWQDWTHLFDPSGTAHLGTGIVAQVATITLATCAAVLVLVRRDPAA</sequence>
<dbReference type="KEGG" id="spun:BFF78_18520"/>
<feature type="transmembrane region" description="Helical" evidence="1">
    <location>
        <begin position="190"/>
        <end position="216"/>
    </location>
</feature>
<protein>
    <recommendedName>
        <fullName evidence="4">ABC transporter permease</fullName>
    </recommendedName>
</protein>
<feature type="transmembrane region" description="Helical" evidence="1">
    <location>
        <begin position="110"/>
        <end position="138"/>
    </location>
</feature>
<evidence type="ECO:0000256" key="1">
    <source>
        <dbReference type="SAM" id="Phobius"/>
    </source>
</evidence>
<dbReference type="AlphaFoldDB" id="A0A1D7YAZ4"/>
<keyword evidence="3" id="KW-1185">Reference proteome</keyword>
<dbReference type="PANTHER" id="PTHR37305:SF1">
    <property type="entry name" value="MEMBRANE PROTEIN"/>
    <property type="match status" value="1"/>
</dbReference>
<dbReference type="Pfam" id="PF12730">
    <property type="entry name" value="ABC2_membrane_4"/>
    <property type="match status" value="1"/>
</dbReference>
<proteinExistence type="predicted"/>
<gene>
    <name evidence="2" type="ORF">BFF78_18520</name>
</gene>
<dbReference type="EMBL" id="CP017248">
    <property type="protein sequence ID" value="AOR32795.1"/>
    <property type="molecule type" value="Genomic_DNA"/>
</dbReference>
<feature type="transmembrane region" description="Helical" evidence="1">
    <location>
        <begin position="236"/>
        <end position="259"/>
    </location>
</feature>
<evidence type="ECO:0000313" key="3">
    <source>
        <dbReference type="Proteomes" id="UP000094960"/>
    </source>
</evidence>
<reference evidence="3" key="1">
    <citation type="submission" date="2016-09" db="EMBL/GenBank/DDBJ databases">
        <title>Streptomyces puniciscabiei strain:TW1S1 Genome sequencing and assembly.</title>
        <authorList>
            <person name="Kim M.-K."/>
            <person name="Kim S.B."/>
        </authorList>
    </citation>
    <scope>NUCLEOTIDE SEQUENCE [LARGE SCALE GENOMIC DNA]</scope>
    <source>
        <strain evidence="3">TW1S1</strain>
    </source>
</reference>
<feature type="transmembrane region" description="Helical" evidence="1">
    <location>
        <begin position="58"/>
        <end position="83"/>
    </location>
</feature>
<dbReference type="Proteomes" id="UP000094960">
    <property type="component" value="Chromosome"/>
</dbReference>
<dbReference type="RefSeq" id="WP_069779382.1">
    <property type="nucleotide sequence ID" value="NZ_CP017248.1"/>
</dbReference>
<name>A0A1D7YAZ4_9ACTN</name>
<accession>A0A1D7YAZ4</accession>
<dbReference type="PANTHER" id="PTHR37305">
    <property type="entry name" value="INTEGRAL MEMBRANE PROTEIN-RELATED"/>
    <property type="match status" value="1"/>
</dbReference>
<keyword evidence="1" id="KW-0472">Membrane</keyword>
<keyword evidence="1" id="KW-0812">Transmembrane</keyword>
<keyword evidence="1" id="KW-1133">Transmembrane helix</keyword>